<name>A0AAN8JJM1_PATCE</name>
<proteinExistence type="predicted"/>
<reference evidence="1 2" key="1">
    <citation type="submission" date="2024-01" db="EMBL/GenBank/DDBJ databases">
        <title>The genome of the rayed Mediterranean limpet Patella caerulea (Linnaeus, 1758).</title>
        <authorList>
            <person name="Anh-Thu Weber A."/>
            <person name="Halstead-Nussloch G."/>
        </authorList>
    </citation>
    <scope>NUCLEOTIDE SEQUENCE [LARGE SCALE GENOMIC DNA]</scope>
    <source>
        <strain evidence="1">AATW-2023a</strain>
        <tissue evidence="1">Whole specimen</tissue>
    </source>
</reference>
<dbReference type="SUPFAM" id="SSF53098">
    <property type="entry name" value="Ribonuclease H-like"/>
    <property type="match status" value="1"/>
</dbReference>
<dbReference type="Proteomes" id="UP001347796">
    <property type="component" value="Unassembled WGS sequence"/>
</dbReference>
<dbReference type="PANTHER" id="PTHR46481">
    <property type="entry name" value="ZINC FINGER BED DOMAIN-CONTAINING PROTEIN 4"/>
    <property type="match status" value="1"/>
</dbReference>
<dbReference type="EMBL" id="JAZGQO010000010">
    <property type="protein sequence ID" value="KAK6175043.1"/>
    <property type="molecule type" value="Genomic_DNA"/>
</dbReference>
<organism evidence="1 2">
    <name type="scientific">Patella caerulea</name>
    <name type="common">Rayed Mediterranean limpet</name>
    <dbReference type="NCBI Taxonomy" id="87958"/>
    <lineage>
        <taxon>Eukaryota</taxon>
        <taxon>Metazoa</taxon>
        <taxon>Spiralia</taxon>
        <taxon>Lophotrochozoa</taxon>
        <taxon>Mollusca</taxon>
        <taxon>Gastropoda</taxon>
        <taxon>Patellogastropoda</taxon>
        <taxon>Patelloidea</taxon>
        <taxon>Patellidae</taxon>
        <taxon>Patella</taxon>
    </lineage>
</organism>
<evidence type="ECO:0000313" key="1">
    <source>
        <dbReference type="EMBL" id="KAK6175043.1"/>
    </source>
</evidence>
<dbReference type="PANTHER" id="PTHR46481:SF9">
    <property type="entry name" value="ZINC FINGER BED DOMAIN-CONTAINING PROTEIN 1-LIKE"/>
    <property type="match status" value="1"/>
</dbReference>
<dbReference type="InterPro" id="IPR012337">
    <property type="entry name" value="RNaseH-like_sf"/>
</dbReference>
<sequence>MITLGLHMAEGIKVTQAKWNLKLDNVISGTTDNASNNSTMLPILKKHQLPCFDHNMDLAVNEGLKIDTVSRAVRLVRVAVDTFTRSWKKSRNLMVKQKELNFPEHKLIHDVATRWGSTASIFRATQTSEVSTFIDR</sequence>
<evidence type="ECO:0000313" key="2">
    <source>
        <dbReference type="Proteomes" id="UP001347796"/>
    </source>
</evidence>
<protein>
    <submittedName>
        <fullName evidence="1">Uncharacterized protein</fullName>
    </submittedName>
</protein>
<gene>
    <name evidence="1" type="ORF">SNE40_013584</name>
</gene>
<comment type="caution">
    <text evidence="1">The sequence shown here is derived from an EMBL/GenBank/DDBJ whole genome shotgun (WGS) entry which is preliminary data.</text>
</comment>
<keyword evidence="2" id="KW-1185">Reference proteome</keyword>
<dbReference type="InterPro" id="IPR052035">
    <property type="entry name" value="ZnF_BED_domain_contain"/>
</dbReference>
<dbReference type="AlphaFoldDB" id="A0AAN8JJM1"/>
<accession>A0AAN8JJM1</accession>